<protein>
    <submittedName>
        <fullName evidence="1">Uncharacterized protein</fullName>
    </submittedName>
</protein>
<dbReference type="EMBL" id="JXMW01000001">
    <property type="protein sequence ID" value="OQD59686.1"/>
    <property type="molecule type" value="Genomic_DNA"/>
</dbReference>
<dbReference type="AlphaFoldDB" id="A0A1V6N5E1"/>
<keyword evidence="2" id="KW-1185">Reference proteome</keyword>
<dbReference type="Proteomes" id="UP000191661">
    <property type="component" value="Unassembled WGS sequence"/>
</dbReference>
<proteinExistence type="predicted"/>
<sequence length="37" mass="4184">MDIGIYKNLKPKYLIFVIIDGMKRYFTNIYLGGGGGN</sequence>
<organism evidence="1 2">
    <name type="scientific">Methanobrevibacter arboriphilus JCM 13429 = DSM 1125</name>
    <dbReference type="NCBI Taxonomy" id="1300164"/>
    <lineage>
        <taxon>Archaea</taxon>
        <taxon>Methanobacteriati</taxon>
        <taxon>Methanobacteriota</taxon>
        <taxon>Methanomada group</taxon>
        <taxon>Methanobacteria</taxon>
        <taxon>Methanobacteriales</taxon>
        <taxon>Methanobacteriaceae</taxon>
        <taxon>Methanobrevibacter</taxon>
    </lineage>
</organism>
<accession>A0A1V6N5E1</accession>
<gene>
    <name evidence="1" type="ORF">MBBAR_1c00820</name>
</gene>
<comment type="caution">
    <text evidence="1">The sequence shown here is derived from an EMBL/GenBank/DDBJ whole genome shotgun (WGS) entry which is preliminary data.</text>
</comment>
<reference evidence="1 2" key="1">
    <citation type="submission" date="2014-12" db="EMBL/GenBank/DDBJ databases">
        <title>Genome sequence of Methanobrevibacter arboriphilicus DH1, DSM1125.</title>
        <authorList>
            <person name="Poehlein A."/>
            <person name="Thauer R.K."/>
            <person name="Seedorf H."/>
            <person name="Daniel R."/>
        </authorList>
    </citation>
    <scope>NUCLEOTIDE SEQUENCE [LARGE SCALE GENOMIC DNA]</scope>
    <source>
        <strain evidence="1 2">DH1</strain>
    </source>
</reference>
<evidence type="ECO:0000313" key="1">
    <source>
        <dbReference type="EMBL" id="OQD59686.1"/>
    </source>
</evidence>
<evidence type="ECO:0000313" key="2">
    <source>
        <dbReference type="Proteomes" id="UP000191661"/>
    </source>
</evidence>
<name>A0A1V6N5E1_METAZ</name>